<evidence type="ECO:0000256" key="9">
    <source>
        <dbReference type="ARBA" id="ARBA00023034"/>
    </source>
</evidence>
<evidence type="ECO:0000256" key="1">
    <source>
        <dbReference type="ARBA" id="ARBA00004323"/>
    </source>
</evidence>
<dbReference type="PANTHER" id="PTHR45941">
    <property type="entry name" value="ALPHA-N-ACETYLGALACTOSAMINIDE ALPHA-2,6-SIALYLTRANSFERASE 2-LIKE-RELATED"/>
    <property type="match status" value="1"/>
</dbReference>
<keyword evidence="6" id="KW-0812">Transmembrane</keyword>
<evidence type="ECO:0000256" key="4">
    <source>
        <dbReference type="ARBA" id="ARBA00022676"/>
    </source>
</evidence>
<dbReference type="AGR" id="Xenbase:XB-GENE-961127"/>
<keyword evidence="8" id="KW-1133">Transmembrane helix</keyword>
<dbReference type="Proteomes" id="UP000008143">
    <property type="component" value="Chromosome 10"/>
</dbReference>
<dbReference type="GO" id="GO:0000139">
    <property type="term" value="C:Golgi membrane"/>
    <property type="evidence" value="ECO:0007669"/>
    <property type="project" value="UniProtKB-SubCell"/>
</dbReference>
<keyword evidence="4" id="KW-0328">Glycosyltransferase</keyword>
<evidence type="ECO:0000256" key="10">
    <source>
        <dbReference type="ARBA" id="ARBA00023136"/>
    </source>
</evidence>
<dbReference type="Xenbase" id="XB-GENE-961127">
    <property type="gene designation" value="st6galnac2"/>
</dbReference>
<sequence>MRPRWLRAVGITIGALTVCSLFYGHYYSSLVSVARSPQGGVGYDFPSKGLEWIPAVPHGRERNRELAETLRVQRPSKQVPGTCPTSLQLRVKNDSYFKTIFNFEVPLLLWNSHLTENNWDTLSKRPVPYGWKDLPREDVASALKLLNDSANKAMFERQGPQKCIRCAVVGNGGILNGSKKGKEIDGHDYVFRLNGAVIKGFEKDVGTKTSFYGFTVNTMKNSLISYQEHGFTETPKGKDLHYIFIPSDLRDYVMLRSGILGVKVPSGYDEGDKPSEYFGPKPSPKKFKMLHPDFLLYTRDRFLKSDILNTEYASLYMPSTGGLMLLTALHSCDQVSAYGFITPDYNRYSDHYYERQKVPLEFYANHDMLMEMQLWGRLHDRGIIKLYKR</sequence>
<dbReference type="InterPro" id="IPR001675">
    <property type="entry name" value="Glyco_trans_29"/>
</dbReference>
<evidence type="ECO:0000256" key="13">
    <source>
        <dbReference type="ARBA" id="ARBA00036348"/>
    </source>
</evidence>
<dbReference type="GO" id="GO:0006493">
    <property type="term" value="P:protein O-linked glycosylation"/>
    <property type="evidence" value="ECO:0000318"/>
    <property type="project" value="GO_Central"/>
</dbReference>
<dbReference type="PIRSF" id="PIRSF005557">
    <property type="entry name" value="Sialyl_trans"/>
    <property type="match status" value="1"/>
</dbReference>
<dbReference type="Pfam" id="PF00777">
    <property type="entry name" value="Glyco_transf_29"/>
    <property type="match status" value="1"/>
</dbReference>
<dbReference type="CDD" id="cd23972">
    <property type="entry name" value="GT29_ST6GALNAC2"/>
    <property type="match status" value="1"/>
</dbReference>
<evidence type="ECO:0000256" key="14">
    <source>
        <dbReference type="ARBA" id="ARBA00039109"/>
    </source>
</evidence>
<dbReference type="EC" id="2.4.3.3" evidence="14"/>
<dbReference type="GeneID" id="395053"/>
<evidence type="ECO:0000256" key="7">
    <source>
        <dbReference type="ARBA" id="ARBA00022968"/>
    </source>
</evidence>
<evidence type="ECO:0000256" key="8">
    <source>
        <dbReference type="ARBA" id="ARBA00022989"/>
    </source>
</evidence>
<dbReference type="InterPro" id="IPR012163">
    <property type="entry name" value="Sialyl_trans"/>
</dbReference>
<accession>A0A8J1IWA6</accession>
<dbReference type="AlphaFoldDB" id="A0A8J1IWA6"/>
<evidence type="ECO:0000256" key="17">
    <source>
        <dbReference type="PIRSR" id="PIRSR005557-2"/>
    </source>
</evidence>
<comment type="subcellular location">
    <subcellularLocation>
        <location evidence="1">Golgi apparatus membrane</location>
        <topology evidence="1">Single-pass type II membrane protein</topology>
    </subcellularLocation>
</comment>
<dbReference type="FunFam" id="3.90.1480.20:FF:000013">
    <property type="entry name" value="ST6 N-acetylgalactosaminide alpha-2,6-sialyltransferase 1"/>
    <property type="match status" value="1"/>
</dbReference>
<evidence type="ECO:0000256" key="3">
    <source>
        <dbReference type="ARBA" id="ARBA00006003"/>
    </source>
</evidence>
<comment type="catalytic activity">
    <reaction evidence="13">
        <text>a beta-D-galactosyl-(1-&gt;3)-N-acetyl-alpha-D-galactosaminyl derivative + CMP-N-acetyl-beta-neuraminate = a beta-D-galactosyl-(1-&gt;3)-[N-acetyl-alpha-neuraminyl-(2-&gt;6)]-N-acetyl-alpha-D-galactosaminyl derivative + CMP + H(+)</text>
        <dbReference type="Rhea" id="RHEA:11136"/>
        <dbReference type="ChEBI" id="CHEBI:15378"/>
        <dbReference type="ChEBI" id="CHEBI:57812"/>
        <dbReference type="ChEBI" id="CHEBI:60377"/>
        <dbReference type="ChEBI" id="CHEBI:133470"/>
        <dbReference type="ChEBI" id="CHEBI:140764"/>
        <dbReference type="EC" id="2.4.3.3"/>
    </reaction>
    <physiologicalReaction direction="left-to-right" evidence="13">
        <dbReference type="Rhea" id="RHEA:11137"/>
    </physiologicalReaction>
</comment>
<comment type="similarity">
    <text evidence="3">Belongs to the glycosyltransferase 29 family.</text>
</comment>
<keyword evidence="18" id="KW-1185">Reference proteome</keyword>
<keyword evidence="12" id="KW-0325">Glycoprotein</keyword>
<evidence type="ECO:0000256" key="11">
    <source>
        <dbReference type="ARBA" id="ARBA00023157"/>
    </source>
</evidence>
<organism evidence="18 19">
    <name type="scientific">Xenopus tropicalis</name>
    <name type="common">Western clawed frog</name>
    <name type="synonym">Silurana tropicalis</name>
    <dbReference type="NCBI Taxonomy" id="8364"/>
    <lineage>
        <taxon>Eukaryota</taxon>
        <taxon>Metazoa</taxon>
        <taxon>Chordata</taxon>
        <taxon>Craniata</taxon>
        <taxon>Vertebrata</taxon>
        <taxon>Euteleostomi</taxon>
        <taxon>Amphibia</taxon>
        <taxon>Batrachia</taxon>
        <taxon>Anura</taxon>
        <taxon>Pipoidea</taxon>
        <taxon>Pipidae</taxon>
        <taxon>Xenopodinae</taxon>
        <taxon>Xenopus</taxon>
        <taxon>Silurana</taxon>
    </lineage>
</organism>
<feature type="disulfide bond" evidence="17">
    <location>
        <begin position="166"/>
        <end position="332"/>
    </location>
</feature>
<dbReference type="PANTHER" id="PTHR45941:SF5">
    <property type="entry name" value="ALPHA-N-ACETYLGALACTOSAMINIDE ALPHA-2,6-SIALYLTRANSFERASE 2"/>
    <property type="match status" value="1"/>
</dbReference>
<comment type="catalytic activity">
    <reaction evidence="16">
        <text>a 3-O-[N-acetyl-alpha-D-galactosaminyl]-L-threonyl-[protein] + CMP-N-acetyl-beta-neuraminate = a 3-O-[N-acetyl-alpha-neuraminosyl-(2-&gt;6)-N-acetyl-alpha-D-galactosaminyl]-L-threonyl-[protein] + CMP + H(+)</text>
        <dbReference type="Rhea" id="RHEA:81643"/>
        <dbReference type="Rhea" id="RHEA-COMP:11689"/>
        <dbReference type="Rhea" id="RHEA-COMP:19720"/>
        <dbReference type="ChEBI" id="CHEBI:15378"/>
        <dbReference type="ChEBI" id="CHEBI:57812"/>
        <dbReference type="ChEBI" id="CHEBI:60377"/>
        <dbReference type="ChEBI" id="CHEBI:87075"/>
        <dbReference type="ChEBI" id="CHEBI:231970"/>
    </reaction>
    <physiologicalReaction direction="left-to-right" evidence="16">
        <dbReference type="Rhea" id="RHEA:81644"/>
    </physiologicalReaction>
</comment>
<evidence type="ECO:0000313" key="20">
    <source>
        <dbReference type="Xenbase" id="XB-GENE-961127"/>
    </source>
</evidence>
<dbReference type="GO" id="GO:0001665">
    <property type="term" value="F:alpha-N-acetylgalactosaminide alpha-2,6-sialyltransferase activity"/>
    <property type="evidence" value="ECO:0000318"/>
    <property type="project" value="GO_Central"/>
</dbReference>
<gene>
    <name evidence="19 20" type="primary">st6galnac2</name>
    <name evidence="19" type="synonym">siat7b</name>
    <name evidence="19" type="synonym">st6GalNAc-II</name>
</gene>
<dbReference type="CTD" id="10610"/>
<dbReference type="RefSeq" id="XP_031749877.1">
    <property type="nucleotide sequence ID" value="XM_031894017.1"/>
</dbReference>
<evidence type="ECO:0000256" key="16">
    <source>
        <dbReference type="ARBA" id="ARBA00052285"/>
    </source>
</evidence>
<name>A0A8J1IWA6_XENTR</name>
<evidence type="ECO:0000313" key="19">
    <source>
        <dbReference type="RefSeq" id="XP_031749877.1"/>
    </source>
</evidence>
<keyword evidence="10" id="KW-0472">Membrane</keyword>
<evidence type="ECO:0000256" key="2">
    <source>
        <dbReference type="ARBA" id="ARBA00004922"/>
    </source>
</evidence>
<dbReference type="Gene3D" id="3.90.1480.20">
    <property type="entry name" value="Glycosyl transferase family 29"/>
    <property type="match status" value="1"/>
</dbReference>
<reference evidence="19" key="1">
    <citation type="submission" date="2025-08" db="UniProtKB">
        <authorList>
            <consortium name="RefSeq"/>
        </authorList>
    </citation>
    <scope>IDENTIFICATION</scope>
    <source>
        <strain evidence="19">Nigerian</strain>
        <tissue evidence="19">Liver and blood</tissue>
    </source>
</reference>
<evidence type="ECO:0000256" key="15">
    <source>
        <dbReference type="ARBA" id="ARBA00050664"/>
    </source>
</evidence>
<proteinExistence type="inferred from homology"/>
<evidence type="ECO:0000256" key="5">
    <source>
        <dbReference type="ARBA" id="ARBA00022679"/>
    </source>
</evidence>
<keyword evidence="9" id="KW-0333">Golgi apparatus</keyword>
<keyword evidence="5" id="KW-0808">Transferase</keyword>
<comment type="pathway">
    <text evidence="2">Protein modification; protein glycosylation.</text>
</comment>
<protein>
    <recommendedName>
        <fullName evidence="14">alpha-N-acetylgalactosaminide alpha-2,6-sialyltransferase</fullName>
        <ecNumber evidence="14">2.4.3.3</ecNumber>
    </recommendedName>
</protein>
<evidence type="ECO:0000256" key="12">
    <source>
        <dbReference type="ARBA" id="ARBA00023180"/>
    </source>
</evidence>
<dbReference type="OMA" id="HWKRLCL"/>
<dbReference type="OrthoDB" id="10264956at2759"/>
<dbReference type="InterPro" id="IPR038578">
    <property type="entry name" value="GT29-like_sf"/>
</dbReference>
<comment type="catalytic activity">
    <reaction evidence="15">
        <text>a 3-O-[N-acetyl-alpha-neuraminyl-(2-&gt;3)-beta-D-galactosyl-(1-&gt;3)-N-acetyl-alpha-D-galactosaminyl]-L-threonyl-[protein] + CMP-N-acetyl-beta-neuraminate = a 3-O-{alpha-Neu5Ac-(2-&gt;3)-beta-D-Gal-(1-&gt;3)-[alpha-Neu5Ac-(2-&gt;6)]-alpha-D-GalNAc}-L-threonyl-[protein] + CMP + H(+)</text>
        <dbReference type="Rhea" id="RHEA:81659"/>
        <dbReference type="Rhea" id="RHEA-COMP:14417"/>
        <dbReference type="Rhea" id="RHEA-COMP:16763"/>
        <dbReference type="ChEBI" id="CHEBI:15378"/>
        <dbReference type="ChEBI" id="CHEBI:57812"/>
        <dbReference type="ChEBI" id="CHEBI:60377"/>
        <dbReference type="ChEBI" id="CHEBI:139598"/>
        <dbReference type="ChEBI" id="CHEBI:156398"/>
    </reaction>
    <physiologicalReaction direction="left-to-right" evidence="15">
        <dbReference type="Rhea" id="RHEA:81660"/>
    </physiologicalReaction>
</comment>
<keyword evidence="11" id="KW-1015">Disulfide bond</keyword>
<keyword evidence="7" id="KW-0735">Signal-anchor</keyword>
<evidence type="ECO:0000313" key="18">
    <source>
        <dbReference type="Proteomes" id="UP000008143"/>
    </source>
</evidence>
<evidence type="ECO:0000256" key="6">
    <source>
        <dbReference type="ARBA" id="ARBA00022692"/>
    </source>
</evidence>